<sequence length="300" mass="33663">MDDRIVVTVEQVRRLVAGQFPQWAALDVRPVDLSGWDNRSFRLGDEMLIRMPSAARYGAQVEKEHRWLPELGPHLPFPIPVPLALGRPGEGYPFSWSVYRWLEGEPLAQHLQHVDLSQVAINVASFVNGLQQIDASQGPPAGAHNFHRGGSLAVYDDEAKASAARVADEIDQALAMEIWQLALSSRWERQGVWVHGDIAEGNLLVRNARLSAVIDFGSCGVGDPSADLILAWNVLDRESRSVFRRALALDEATWQRGRGWAIWKALIVLDAERGRNDRMAEWSRRTIREVFADHIESRNA</sequence>
<reference evidence="2 3" key="1">
    <citation type="submission" date="2016-05" db="EMBL/GenBank/DDBJ databases">
        <authorList>
            <person name="Lavstsen T."/>
            <person name="Jespersen J.S."/>
        </authorList>
    </citation>
    <scope>NUCLEOTIDE SEQUENCE [LARGE SCALE GENOMIC DNA]</scope>
    <source>
        <strain evidence="2 3">KCJ1736</strain>
    </source>
</reference>
<dbReference type="Gene3D" id="3.90.1200.10">
    <property type="match status" value="1"/>
</dbReference>
<dbReference type="Proteomes" id="UP000077098">
    <property type="component" value="Unassembled WGS sequence"/>
</dbReference>
<dbReference type="PANTHER" id="PTHR21310:SF42">
    <property type="entry name" value="BIFUNCTIONAL AAC_APH"/>
    <property type="match status" value="1"/>
</dbReference>
<feature type="domain" description="Aminoglycoside phosphotransferase" evidence="1">
    <location>
        <begin position="34"/>
        <end position="260"/>
    </location>
</feature>
<dbReference type="InterPro" id="IPR002575">
    <property type="entry name" value="Aminoglycoside_PTrfase"/>
</dbReference>
<dbReference type="CDD" id="cd05155">
    <property type="entry name" value="APH_ChoK_like_1"/>
    <property type="match status" value="1"/>
</dbReference>
<evidence type="ECO:0000313" key="2">
    <source>
        <dbReference type="EMBL" id="OAE39313.1"/>
    </source>
</evidence>
<dbReference type="Pfam" id="PF01636">
    <property type="entry name" value="APH"/>
    <property type="match status" value="1"/>
</dbReference>
<dbReference type="RefSeq" id="WP_063950562.1">
    <property type="nucleotide sequence ID" value="NZ_CP072308.1"/>
</dbReference>
<keyword evidence="2" id="KW-0808">Transferase</keyword>
<dbReference type="PANTHER" id="PTHR21310">
    <property type="entry name" value="AMINOGLYCOSIDE PHOSPHOTRANSFERASE-RELATED-RELATED"/>
    <property type="match status" value="1"/>
</dbReference>
<dbReference type="AlphaFoldDB" id="A0A176WZB0"/>
<accession>A0A176WZB0</accession>
<dbReference type="InterPro" id="IPR011009">
    <property type="entry name" value="Kinase-like_dom_sf"/>
</dbReference>
<dbReference type="InterPro" id="IPR051678">
    <property type="entry name" value="AGP_Transferase"/>
</dbReference>
<proteinExistence type="predicted"/>
<dbReference type="Gene3D" id="3.30.200.20">
    <property type="entry name" value="Phosphorylase Kinase, domain 1"/>
    <property type="match status" value="1"/>
</dbReference>
<name>A0A176WZB0_AGRTU</name>
<dbReference type="SUPFAM" id="SSF56112">
    <property type="entry name" value="Protein kinase-like (PK-like)"/>
    <property type="match status" value="1"/>
</dbReference>
<organism evidence="2 3">
    <name type="scientific">Agrobacterium tumefaciens</name>
    <dbReference type="NCBI Taxonomy" id="358"/>
    <lineage>
        <taxon>Bacteria</taxon>
        <taxon>Pseudomonadati</taxon>
        <taxon>Pseudomonadota</taxon>
        <taxon>Alphaproteobacteria</taxon>
        <taxon>Hyphomicrobiales</taxon>
        <taxon>Rhizobiaceae</taxon>
        <taxon>Rhizobium/Agrobacterium group</taxon>
        <taxon>Agrobacterium</taxon>
        <taxon>Agrobacterium tumefaciens complex</taxon>
    </lineage>
</organism>
<dbReference type="EMBL" id="LXPS01000037">
    <property type="protein sequence ID" value="OAE39313.1"/>
    <property type="molecule type" value="Genomic_DNA"/>
</dbReference>
<evidence type="ECO:0000313" key="3">
    <source>
        <dbReference type="Proteomes" id="UP000077098"/>
    </source>
</evidence>
<protein>
    <submittedName>
        <fullName evidence="2">Aminoglycoside phosphotransferase</fullName>
    </submittedName>
</protein>
<dbReference type="GO" id="GO:0016740">
    <property type="term" value="F:transferase activity"/>
    <property type="evidence" value="ECO:0007669"/>
    <property type="project" value="UniProtKB-KW"/>
</dbReference>
<gene>
    <name evidence="2" type="ORF">A7J57_23280</name>
</gene>
<evidence type="ECO:0000259" key="1">
    <source>
        <dbReference type="Pfam" id="PF01636"/>
    </source>
</evidence>
<comment type="caution">
    <text evidence="2">The sequence shown here is derived from an EMBL/GenBank/DDBJ whole genome shotgun (WGS) entry which is preliminary data.</text>
</comment>